<sequence>MTINDPMSAQTSMQTSSQPSMQLPGQLQGQLQGQAPGQTPGQMGAQGSVRTTGQALGQSRVPAEPRLDDETAALLADHTVQDCVKRVENRIRYYTQQYMDAHRERSEQAEQRSRRRPGESSSEVGILSPALPYLWFDMAAVGPFKFNGMSWEPGRIYRTGEQALLLALLWRNPLPIGGGPSAAAVMAPLFHQVRGLTININTVTAGPAMTPMPAAFGPGFFNIVPMLIPTTPAPPDGNPRLLEIHVTADVLGIGPGLPPFAAFATQWQNPENQPPFPGFPGIPPGIVQETPVRVLIYS</sequence>
<feature type="compositionally biased region" description="Basic and acidic residues" evidence="1">
    <location>
        <begin position="100"/>
        <end position="118"/>
    </location>
</feature>
<keyword evidence="3" id="KW-1185">Reference proteome</keyword>
<feature type="compositionally biased region" description="Polar residues" evidence="1">
    <location>
        <begin position="48"/>
        <end position="57"/>
    </location>
</feature>
<organism evidence="2 3">
    <name type="scientific">Actinomadura luzonensis</name>
    <dbReference type="NCBI Taxonomy" id="2805427"/>
    <lineage>
        <taxon>Bacteria</taxon>
        <taxon>Bacillati</taxon>
        <taxon>Actinomycetota</taxon>
        <taxon>Actinomycetes</taxon>
        <taxon>Streptosporangiales</taxon>
        <taxon>Thermomonosporaceae</taxon>
        <taxon>Actinomadura</taxon>
    </lineage>
</organism>
<accession>A0ABT0G410</accession>
<feature type="region of interest" description="Disordered" evidence="1">
    <location>
        <begin position="1"/>
        <end position="63"/>
    </location>
</feature>
<comment type="caution">
    <text evidence="2">The sequence shown here is derived from an EMBL/GenBank/DDBJ whole genome shotgun (WGS) entry which is preliminary data.</text>
</comment>
<evidence type="ECO:0000256" key="1">
    <source>
        <dbReference type="SAM" id="MobiDB-lite"/>
    </source>
</evidence>
<dbReference type="EMBL" id="JAKRKC020000002">
    <property type="protein sequence ID" value="MCK2219292.1"/>
    <property type="molecule type" value="Genomic_DNA"/>
</dbReference>
<protein>
    <submittedName>
        <fullName evidence="2">Uncharacterized protein</fullName>
    </submittedName>
</protein>
<evidence type="ECO:0000313" key="3">
    <source>
        <dbReference type="Proteomes" id="UP001317259"/>
    </source>
</evidence>
<name>A0ABT0G410_9ACTN</name>
<gene>
    <name evidence="2" type="ORF">MF672_036680</name>
</gene>
<feature type="compositionally biased region" description="Low complexity" evidence="1">
    <location>
        <begin position="1"/>
        <end position="47"/>
    </location>
</feature>
<evidence type="ECO:0000313" key="2">
    <source>
        <dbReference type="EMBL" id="MCK2219292.1"/>
    </source>
</evidence>
<feature type="region of interest" description="Disordered" evidence="1">
    <location>
        <begin position="99"/>
        <end position="123"/>
    </location>
</feature>
<dbReference type="Proteomes" id="UP001317259">
    <property type="component" value="Unassembled WGS sequence"/>
</dbReference>
<dbReference type="RefSeq" id="WP_242376768.1">
    <property type="nucleotide sequence ID" value="NZ_JAKRKC020000002.1"/>
</dbReference>
<reference evidence="2 3" key="1">
    <citation type="submission" date="2022-04" db="EMBL/GenBank/DDBJ databases">
        <title>Genome draft of Actinomadura sp. ATCC 31491.</title>
        <authorList>
            <person name="Shi X."/>
            <person name="Du Y."/>
        </authorList>
    </citation>
    <scope>NUCLEOTIDE SEQUENCE [LARGE SCALE GENOMIC DNA]</scope>
    <source>
        <strain evidence="2 3">ATCC 31491</strain>
    </source>
</reference>
<proteinExistence type="predicted"/>